<dbReference type="CDD" id="cd08645">
    <property type="entry name" value="FMT_core_GART"/>
    <property type="match status" value="1"/>
</dbReference>
<comment type="pathway">
    <text evidence="1 6">Purine metabolism; IMP biosynthesis via de novo pathway; N(2)-formyl-N(1)-(5-phospho-D-ribosyl)glycinamide from N(1)-(5-phospho-D-ribosyl)glycinamide (10-formyl THF route): step 1/1.</text>
</comment>
<dbReference type="RefSeq" id="WP_393170688.1">
    <property type="nucleotide sequence ID" value="NZ_JBICRM010000019.1"/>
</dbReference>
<feature type="binding site" evidence="6">
    <location>
        <position position="108"/>
    </location>
    <ligand>
        <name>(6R)-10-formyltetrahydrofolate</name>
        <dbReference type="ChEBI" id="CHEBI:195366"/>
    </ligand>
</feature>
<evidence type="ECO:0000256" key="2">
    <source>
        <dbReference type="ARBA" id="ARBA00022679"/>
    </source>
</evidence>
<comment type="caution">
    <text evidence="8">The sequence shown here is derived from an EMBL/GenBank/DDBJ whole genome shotgun (WGS) entry which is preliminary data.</text>
</comment>
<evidence type="ECO:0000259" key="7">
    <source>
        <dbReference type="Pfam" id="PF00551"/>
    </source>
</evidence>
<comment type="similarity">
    <text evidence="4 6">Belongs to the GART family.</text>
</comment>
<dbReference type="Pfam" id="PF00551">
    <property type="entry name" value="Formyl_trans_N"/>
    <property type="match status" value="1"/>
</dbReference>
<comment type="function">
    <text evidence="6">Catalyzes the transfer of a formyl group from 10-formyltetrahydrofolate to 5-phospho-ribosyl-glycinamide (GAR), producing 5-phospho-ribosyl-N-formylglycinamide (FGAR) and tetrahydrofolate.</text>
</comment>
<dbReference type="Proteomes" id="UP001603978">
    <property type="component" value="Unassembled WGS sequence"/>
</dbReference>
<dbReference type="PROSITE" id="PS00373">
    <property type="entry name" value="GART"/>
    <property type="match status" value="1"/>
</dbReference>
<keyword evidence="3 6" id="KW-0658">Purine biosynthesis</keyword>
<feature type="binding site" evidence="6">
    <location>
        <begin position="93"/>
        <end position="96"/>
    </location>
    <ligand>
        <name>(6R)-10-formyltetrahydrofolate</name>
        <dbReference type="ChEBI" id="CHEBI:195366"/>
    </ligand>
</feature>
<evidence type="ECO:0000313" key="8">
    <source>
        <dbReference type="EMBL" id="MFG1707206.1"/>
    </source>
</evidence>
<organism evidence="8 9">
    <name type="scientific">Nonomuraea marmarensis</name>
    <dbReference type="NCBI Taxonomy" id="3351344"/>
    <lineage>
        <taxon>Bacteria</taxon>
        <taxon>Bacillati</taxon>
        <taxon>Actinomycetota</taxon>
        <taxon>Actinomycetes</taxon>
        <taxon>Streptosporangiales</taxon>
        <taxon>Streptosporangiaceae</taxon>
        <taxon>Nonomuraea</taxon>
    </lineage>
</organism>
<dbReference type="NCBIfam" id="TIGR00639">
    <property type="entry name" value="PurN"/>
    <property type="match status" value="1"/>
</dbReference>
<dbReference type="GO" id="GO:0004644">
    <property type="term" value="F:phosphoribosylglycinamide formyltransferase activity"/>
    <property type="evidence" value="ECO:0007669"/>
    <property type="project" value="UniProtKB-EC"/>
</dbReference>
<dbReference type="PANTHER" id="PTHR43369:SF2">
    <property type="entry name" value="PHOSPHORIBOSYLGLYCINAMIDE FORMYLTRANSFERASE"/>
    <property type="match status" value="1"/>
</dbReference>
<dbReference type="SUPFAM" id="SSF53328">
    <property type="entry name" value="Formyltransferase"/>
    <property type="match status" value="1"/>
</dbReference>
<evidence type="ECO:0000256" key="5">
    <source>
        <dbReference type="ARBA" id="ARBA00047664"/>
    </source>
</evidence>
<feature type="binding site" evidence="6">
    <location>
        <position position="68"/>
    </location>
    <ligand>
        <name>(6R)-10-formyltetrahydrofolate</name>
        <dbReference type="ChEBI" id="CHEBI:195366"/>
    </ligand>
</feature>
<feature type="domain" description="Formyl transferase N-terminal" evidence="7">
    <location>
        <begin position="6"/>
        <end position="182"/>
    </location>
</feature>
<dbReference type="PANTHER" id="PTHR43369">
    <property type="entry name" value="PHOSPHORIBOSYLGLYCINAMIDE FORMYLTRANSFERASE"/>
    <property type="match status" value="1"/>
</dbReference>
<evidence type="ECO:0000256" key="6">
    <source>
        <dbReference type="HAMAP-Rule" id="MF_01930"/>
    </source>
</evidence>
<name>A0ABW7AIL6_9ACTN</name>
<feature type="active site" description="Proton donor" evidence="6">
    <location>
        <position position="110"/>
    </location>
</feature>
<dbReference type="InterPro" id="IPR001555">
    <property type="entry name" value="GART_AS"/>
</dbReference>
<reference evidence="8 9" key="1">
    <citation type="submission" date="2024-10" db="EMBL/GenBank/DDBJ databases">
        <authorList>
            <person name="Topkara A.R."/>
            <person name="Saygin H."/>
        </authorList>
    </citation>
    <scope>NUCLEOTIDE SEQUENCE [LARGE SCALE GENOMIC DNA]</scope>
    <source>
        <strain evidence="8 9">M3C6</strain>
    </source>
</reference>
<evidence type="ECO:0000256" key="4">
    <source>
        <dbReference type="ARBA" id="ARBA00038440"/>
    </source>
</evidence>
<keyword evidence="9" id="KW-1185">Reference proteome</keyword>
<feature type="binding site" evidence="6">
    <location>
        <begin position="15"/>
        <end position="17"/>
    </location>
    <ligand>
        <name>N(1)-(5-phospho-beta-D-ribosyl)glycinamide</name>
        <dbReference type="ChEBI" id="CHEBI:143788"/>
    </ligand>
</feature>
<dbReference type="EMBL" id="JBICRM010000019">
    <property type="protein sequence ID" value="MFG1707206.1"/>
    <property type="molecule type" value="Genomic_DNA"/>
</dbReference>
<dbReference type="HAMAP" id="MF_01930">
    <property type="entry name" value="PurN"/>
    <property type="match status" value="1"/>
</dbReference>
<dbReference type="Gene3D" id="3.40.50.170">
    <property type="entry name" value="Formyl transferase, N-terminal domain"/>
    <property type="match status" value="1"/>
</dbReference>
<comment type="catalytic activity">
    <reaction evidence="5 6">
        <text>N(1)-(5-phospho-beta-D-ribosyl)glycinamide + (6R)-10-formyltetrahydrofolate = N(2)-formyl-N(1)-(5-phospho-beta-D-ribosyl)glycinamide + (6S)-5,6,7,8-tetrahydrofolate + H(+)</text>
        <dbReference type="Rhea" id="RHEA:15053"/>
        <dbReference type="ChEBI" id="CHEBI:15378"/>
        <dbReference type="ChEBI" id="CHEBI:57453"/>
        <dbReference type="ChEBI" id="CHEBI:143788"/>
        <dbReference type="ChEBI" id="CHEBI:147286"/>
        <dbReference type="ChEBI" id="CHEBI:195366"/>
        <dbReference type="EC" id="2.1.2.2"/>
    </reaction>
</comment>
<keyword evidence="2 6" id="KW-0808">Transferase</keyword>
<protein>
    <recommendedName>
        <fullName evidence="6">Phosphoribosylglycinamide formyltransferase</fullName>
        <ecNumber evidence="6">2.1.2.2</ecNumber>
    </recommendedName>
    <alternativeName>
        <fullName evidence="6">5'-phosphoribosylglycinamide transformylase</fullName>
    </alternativeName>
    <alternativeName>
        <fullName evidence="6">GAR transformylase</fullName>
        <shortName evidence="6">GART</shortName>
    </alternativeName>
</protein>
<dbReference type="InterPro" id="IPR036477">
    <property type="entry name" value="Formyl_transf_N_sf"/>
</dbReference>
<evidence type="ECO:0000313" key="9">
    <source>
        <dbReference type="Proteomes" id="UP001603978"/>
    </source>
</evidence>
<feature type="site" description="Raises pKa of active site His" evidence="6">
    <location>
        <position position="146"/>
    </location>
</feature>
<evidence type="ECO:0000256" key="3">
    <source>
        <dbReference type="ARBA" id="ARBA00022755"/>
    </source>
</evidence>
<sequence length="209" mass="21710">MSKAGRLVVLVSGSGTNLQSLLDASADPSYGARVVAVGADREGIEGLARAAKAEVPTFVEKLGDHATRADWDLAIAAKIASYEPDLVVSAGFMKILGAPTLDAFPVLNTHPALLPSFPGAHGVRDALAHGVKVTGCTVMLADAGIDTGPIIAQEAVPVLPDDDEAALHERIKTVERRLLVDIVGRMAREGWTVSGRTVRIGNQSGGEST</sequence>
<dbReference type="InterPro" id="IPR004607">
    <property type="entry name" value="GART"/>
</dbReference>
<dbReference type="InterPro" id="IPR002376">
    <property type="entry name" value="Formyl_transf_N"/>
</dbReference>
<dbReference type="EC" id="2.1.2.2" evidence="6"/>
<proteinExistence type="inferred from homology"/>
<accession>A0ABW7AIL6</accession>
<gene>
    <name evidence="6 8" type="primary">purN</name>
    <name evidence="8" type="ORF">ACFLIM_28820</name>
</gene>
<evidence type="ECO:0000256" key="1">
    <source>
        <dbReference type="ARBA" id="ARBA00005054"/>
    </source>
</evidence>